<feature type="transmembrane region" description="Helical" evidence="6">
    <location>
        <begin position="75"/>
        <end position="94"/>
    </location>
</feature>
<evidence type="ECO:0000256" key="2">
    <source>
        <dbReference type="ARBA" id="ARBA00022475"/>
    </source>
</evidence>
<sequence length="413" mass="43464">MRRALARILSGSALGQGVLLLATPILTRLYDATDFATLAVVTAIATVLGGLATLSLERALSLPEKVETALALTRVAMLSTAAVGLISTGLAWLFRREVASLLNAPELTDLWWVAPATGSVLAFQSVVSAWMIRWQNYGALGFRNAIQGFVQAAWSILFGLGGFGSIGLATSLGAGRLTAALVTWRPTSAVRRESMATALRAYRRFPLVNSWARLANQLGLQAPTLLIVGLYGPLAAGLYALTIRTIASPVGVIVDAAAQYFEGRFAQMLRDRERGLAAFVASTSARFAGLGVAPAAVLLLTAPTLFGLIFGPEWRDAGVIAQIVVISALAQLVVTPVTRALVMLGRQRTQLAWDVARGACTVAAVVLPALVQAEFLVAIGVLTAVHCLFYGVAFGLCWHAARQADSALEASAP</sequence>
<gene>
    <name evidence="7" type="ORF">SAMN04487783_0441</name>
</gene>
<name>A0AA94HKR3_9MICO</name>
<organism evidence="7 8">
    <name type="scientific">Agrococcus baldri</name>
    <dbReference type="NCBI Taxonomy" id="153730"/>
    <lineage>
        <taxon>Bacteria</taxon>
        <taxon>Bacillati</taxon>
        <taxon>Actinomycetota</taxon>
        <taxon>Actinomycetes</taxon>
        <taxon>Micrococcales</taxon>
        <taxon>Microbacteriaceae</taxon>
        <taxon>Agrococcus</taxon>
    </lineage>
</organism>
<dbReference type="InterPro" id="IPR050833">
    <property type="entry name" value="Poly_Biosynth_Transport"/>
</dbReference>
<comment type="subcellular location">
    <subcellularLocation>
        <location evidence="1">Cell membrane</location>
        <topology evidence="1">Multi-pass membrane protein</topology>
    </subcellularLocation>
</comment>
<feature type="transmembrane region" description="Helical" evidence="6">
    <location>
        <begin position="220"/>
        <end position="241"/>
    </location>
</feature>
<keyword evidence="4 6" id="KW-1133">Transmembrane helix</keyword>
<dbReference type="EMBL" id="FOZN01000001">
    <property type="protein sequence ID" value="SFS00335.1"/>
    <property type="molecule type" value="Genomic_DNA"/>
</dbReference>
<feature type="transmembrane region" description="Helical" evidence="6">
    <location>
        <begin position="377"/>
        <end position="398"/>
    </location>
</feature>
<dbReference type="GO" id="GO:0005886">
    <property type="term" value="C:plasma membrane"/>
    <property type="evidence" value="ECO:0007669"/>
    <property type="project" value="UniProtKB-SubCell"/>
</dbReference>
<dbReference type="Pfam" id="PF13440">
    <property type="entry name" value="Polysacc_synt_3"/>
    <property type="match status" value="1"/>
</dbReference>
<feature type="transmembrane region" description="Helical" evidence="6">
    <location>
        <begin position="354"/>
        <end position="371"/>
    </location>
</feature>
<keyword evidence="8" id="KW-1185">Reference proteome</keyword>
<keyword evidence="5 6" id="KW-0472">Membrane</keyword>
<evidence type="ECO:0000313" key="8">
    <source>
        <dbReference type="Proteomes" id="UP000198506"/>
    </source>
</evidence>
<reference evidence="7 8" key="1">
    <citation type="submission" date="2016-10" db="EMBL/GenBank/DDBJ databases">
        <authorList>
            <person name="Varghese N."/>
            <person name="Submissions S."/>
        </authorList>
    </citation>
    <scope>NUCLEOTIDE SEQUENCE [LARGE SCALE GENOMIC DNA]</scope>
    <source>
        <strain evidence="7 8">IAM 15147</strain>
    </source>
</reference>
<evidence type="ECO:0000313" key="7">
    <source>
        <dbReference type="EMBL" id="SFS00335.1"/>
    </source>
</evidence>
<dbReference type="AlphaFoldDB" id="A0AA94HKR3"/>
<dbReference type="Proteomes" id="UP000198506">
    <property type="component" value="Unassembled WGS sequence"/>
</dbReference>
<feature type="transmembrane region" description="Helical" evidence="6">
    <location>
        <begin position="319"/>
        <end position="342"/>
    </location>
</feature>
<evidence type="ECO:0000256" key="1">
    <source>
        <dbReference type="ARBA" id="ARBA00004651"/>
    </source>
</evidence>
<feature type="transmembrane region" description="Helical" evidence="6">
    <location>
        <begin position="110"/>
        <end position="132"/>
    </location>
</feature>
<protein>
    <submittedName>
        <fullName evidence="7">Membrane protein involved in the export of O-antigen and teichoic acid</fullName>
    </submittedName>
</protein>
<keyword evidence="2" id="KW-1003">Cell membrane</keyword>
<evidence type="ECO:0000256" key="5">
    <source>
        <dbReference type="ARBA" id="ARBA00023136"/>
    </source>
</evidence>
<feature type="transmembrane region" description="Helical" evidence="6">
    <location>
        <begin position="152"/>
        <end position="174"/>
    </location>
</feature>
<keyword evidence="3 6" id="KW-0812">Transmembrane</keyword>
<dbReference type="PANTHER" id="PTHR30250:SF28">
    <property type="entry name" value="POLYSACCHARIDE BIOSYNTHESIS PROTEIN"/>
    <property type="match status" value="1"/>
</dbReference>
<dbReference type="PANTHER" id="PTHR30250">
    <property type="entry name" value="PST FAMILY PREDICTED COLANIC ACID TRANSPORTER"/>
    <property type="match status" value="1"/>
</dbReference>
<evidence type="ECO:0000256" key="3">
    <source>
        <dbReference type="ARBA" id="ARBA00022692"/>
    </source>
</evidence>
<accession>A0AA94HKR3</accession>
<proteinExistence type="predicted"/>
<feature type="transmembrane region" description="Helical" evidence="6">
    <location>
        <begin position="276"/>
        <end position="299"/>
    </location>
</feature>
<feature type="transmembrane region" description="Helical" evidence="6">
    <location>
        <begin position="32"/>
        <end position="54"/>
    </location>
</feature>
<evidence type="ECO:0000256" key="6">
    <source>
        <dbReference type="SAM" id="Phobius"/>
    </source>
</evidence>
<evidence type="ECO:0000256" key="4">
    <source>
        <dbReference type="ARBA" id="ARBA00022989"/>
    </source>
</evidence>
<comment type="caution">
    <text evidence="7">The sequence shown here is derived from an EMBL/GenBank/DDBJ whole genome shotgun (WGS) entry which is preliminary data.</text>
</comment>